<dbReference type="AlphaFoldDB" id="A0A518K9X5"/>
<name>A0A518K9X5_9BACT</name>
<keyword evidence="1" id="KW-0472">Membrane</keyword>
<evidence type="ECO:0000313" key="3">
    <source>
        <dbReference type="Proteomes" id="UP000316426"/>
    </source>
</evidence>
<feature type="transmembrane region" description="Helical" evidence="1">
    <location>
        <begin position="100"/>
        <end position="118"/>
    </location>
</feature>
<feature type="transmembrane region" description="Helical" evidence="1">
    <location>
        <begin position="17"/>
        <end position="33"/>
    </location>
</feature>
<keyword evidence="1" id="KW-0812">Transmembrane</keyword>
<dbReference type="EMBL" id="CP036349">
    <property type="protein sequence ID" value="QDV74583.1"/>
    <property type="molecule type" value="Genomic_DNA"/>
</dbReference>
<gene>
    <name evidence="2" type="ORF">Spa11_27890</name>
</gene>
<proteinExistence type="predicted"/>
<keyword evidence="3" id="KW-1185">Reference proteome</keyword>
<dbReference type="Proteomes" id="UP000316426">
    <property type="component" value="Chromosome"/>
</dbReference>
<feature type="transmembrane region" description="Helical" evidence="1">
    <location>
        <begin position="71"/>
        <end position="88"/>
    </location>
</feature>
<reference evidence="2 3" key="1">
    <citation type="submission" date="2019-02" db="EMBL/GenBank/DDBJ databases">
        <title>Deep-cultivation of Planctomycetes and their phenomic and genomic characterization uncovers novel biology.</title>
        <authorList>
            <person name="Wiegand S."/>
            <person name="Jogler M."/>
            <person name="Boedeker C."/>
            <person name="Pinto D."/>
            <person name="Vollmers J."/>
            <person name="Rivas-Marin E."/>
            <person name="Kohn T."/>
            <person name="Peeters S.H."/>
            <person name="Heuer A."/>
            <person name="Rast P."/>
            <person name="Oberbeckmann S."/>
            <person name="Bunk B."/>
            <person name="Jeske O."/>
            <person name="Meyerdierks A."/>
            <person name="Storesund J.E."/>
            <person name="Kallscheuer N."/>
            <person name="Luecker S."/>
            <person name="Lage O.M."/>
            <person name="Pohl T."/>
            <person name="Merkel B.J."/>
            <person name="Hornburger P."/>
            <person name="Mueller R.-W."/>
            <person name="Bruemmer F."/>
            <person name="Labrenz M."/>
            <person name="Spormann A.M."/>
            <person name="Op den Camp H."/>
            <person name="Overmann J."/>
            <person name="Amann R."/>
            <person name="Jetten M.S.M."/>
            <person name="Mascher T."/>
            <person name="Medema M.H."/>
            <person name="Devos D.P."/>
            <person name="Kaster A.-K."/>
            <person name="Ovreas L."/>
            <person name="Rohde M."/>
            <person name="Galperin M.Y."/>
            <person name="Jogler C."/>
        </authorList>
    </citation>
    <scope>NUCLEOTIDE SEQUENCE [LARGE SCALE GENOMIC DNA]</scope>
    <source>
        <strain evidence="2 3">Spa11</strain>
    </source>
</reference>
<keyword evidence="1" id="KW-1133">Transmembrane helix</keyword>
<dbReference type="KEGG" id="bmei:Spa11_27890"/>
<dbReference type="RefSeq" id="WP_145113115.1">
    <property type="nucleotide sequence ID" value="NZ_CP036349.1"/>
</dbReference>
<feature type="transmembrane region" description="Helical" evidence="1">
    <location>
        <begin position="45"/>
        <end position="65"/>
    </location>
</feature>
<protein>
    <submittedName>
        <fullName evidence="2">Uncharacterized protein</fullName>
    </submittedName>
</protein>
<evidence type="ECO:0000256" key="1">
    <source>
        <dbReference type="SAM" id="Phobius"/>
    </source>
</evidence>
<organism evidence="2 3">
    <name type="scientific">Botrimarina mediterranea</name>
    <dbReference type="NCBI Taxonomy" id="2528022"/>
    <lineage>
        <taxon>Bacteria</taxon>
        <taxon>Pseudomonadati</taxon>
        <taxon>Planctomycetota</taxon>
        <taxon>Planctomycetia</taxon>
        <taxon>Pirellulales</taxon>
        <taxon>Lacipirellulaceae</taxon>
        <taxon>Botrimarina</taxon>
    </lineage>
</organism>
<accession>A0A518K9X5</accession>
<sequence>MYAAAPAHSTELVTRRVAQWGSLAAALLFGLAYTMERDHDIFGTYYLATYTALVVATFVGYAIAWSPRYEVIGSVVALAASLGAYFIAPPFDMPLPNPAFLLVGLPALLHLLAVWLHGRHQDRLPSP</sequence>
<evidence type="ECO:0000313" key="2">
    <source>
        <dbReference type="EMBL" id="QDV74583.1"/>
    </source>
</evidence>